<keyword evidence="3" id="KW-0964">Secreted</keyword>
<dbReference type="Pfam" id="PF00007">
    <property type="entry name" value="Cys_knot"/>
    <property type="match status" value="1"/>
</dbReference>
<dbReference type="SMART" id="SM00068">
    <property type="entry name" value="GHB"/>
    <property type="match status" value="1"/>
</dbReference>
<dbReference type="GO" id="GO:0005615">
    <property type="term" value="C:extracellular space"/>
    <property type="evidence" value="ECO:0007669"/>
    <property type="project" value="TreeGrafter"/>
</dbReference>
<reference evidence="10 11" key="1">
    <citation type="submission" date="2020-02" db="EMBL/GenBank/DDBJ databases">
        <title>Esox lucius (northern pike) genome, fEsoLuc1, primary haplotype.</title>
        <authorList>
            <person name="Myers G."/>
            <person name="Karagic N."/>
            <person name="Meyer A."/>
            <person name="Pippel M."/>
            <person name="Reichard M."/>
            <person name="Winkler S."/>
            <person name="Tracey A."/>
            <person name="Sims Y."/>
            <person name="Howe K."/>
            <person name="Rhie A."/>
            <person name="Formenti G."/>
            <person name="Durbin R."/>
            <person name="Fedrigo O."/>
            <person name="Jarvis E.D."/>
        </authorList>
    </citation>
    <scope>NUCLEOTIDE SEQUENCE [LARGE SCALE GENOMIC DNA]</scope>
</reference>
<comment type="subcellular location">
    <subcellularLocation>
        <location evidence="1">Secreted</location>
    </subcellularLocation>
</comment>
<dbReference type="GO" id="GO:0007186">
    <property type="term" value="P:G protein-coupled receptor signaling pathway"/>
    <property type="evidence" value="ECO:0007669"/>
    <property type="project" value="TreeGrafter"/>
</dbReference>
<gene>
    <name evidence="10" type="primary">TSHB</name>
</gene>
<dbReference type="SUPFAM" id="SSF57501">
    <property type="entry name" value="Cystine-knot cytokines"/>
    <property type="match status" value="1"/>
</dbReference>
<dbReference type="InterPro" id="IPR029034">
    <property type="entry name" value="Cystine-knot_cytokine"/>
</dbReference>
<proteinExistence type="inferred from homology"/>
<keyword evidence="5 8" id="KW-0732">Signal</keyword>
<protein>
    <recommendedName>
        <fullName evidence="9">Glycoprotein hormone subunit beta domain-containing protein</fullName>
    </recommendedName>
</protein>
<dbReference type="PANTHER" id="PTHR11515">
    <property type="entry name" value="GLYCOPROTEIN HORMONE BETA CHAIN"/>
    <property type="match status" value="1"/>
</dbReference>
<keyword evidence="7" id="KW-0325">Glycoprotein</keyword>
<evidence type="ECO:0000256" key="8">
    <source>
        <dbReference type="SAM" id="SignalP"/>
    </source>
</evidence>
<evidence type="ECO:0000256" key="4">
    <source>
        <dbReference type="ARBA" id="ARBA00022702"/>
    </source>
</evidence>
<accession>A0AAY5KP95</accession>
<evidence type="ECO:0000259" key="9">
    <source>
        <dbReference type="Pfam" id="PF00007"/>
    </source>
</evidence>
<dbReference type="GO" id="GO:0010817">
    <property type="term" value="P:regulation of hormone levels"/>
    <property type="evidence" value="ECO:0007669"/>
    <property type="project" value="UniProtKB-ARBA"/>
</dbReference>
<feature type="domain" description="Glycoprotein hormone subunit beta" evidence="9">
    <location>
        <begin position="19"/>
        <end position="113"/>
    </location>
</feature>
<evidence type="ECO:0000256" key="2">
    <source>
        <dbReference type="ARBA" id="ARBA00006552"/>
    </source>
</evidence>
<evidence type="ECO:0000256" key="6">
    <source>
        <dbReference type="ARBA" id="ARBA00023157"/>
    </source>
</evidence>
<dbReference type="InterPro" id="IPR001545">
    <property type="entry name" value="Gonadotropin_bsu"/>
</dbReference>
<evidence type="ECO:0000256" key="5">
    <source>
        <dbReference type="ARBA" id="ARBA00022729"/>
    </source>
</evidence>
<dbReference type="PANTHER" id="PTHR11515:SF29">
    <property type="entry name" value="THYROTROPIN SUBUNIT BETA-LIKE"/>
    <property type="match status" value="1"/>
</dbReference>
<dbReference type="GeneTree" id="ENSGT00940000158152"/>
<sequence>MCVLMWLLLCVLMGGGMCGCMTENYTLHIEKSGCNQCVTINTTICSGFCHTQDTNVKGRVGRSYLIQRGCMPHTLVHRAARVPGCPLHISPLLYFPEVHRCHCTRCDGHAHRFSVLHPIKYLIKFLGRGQRCQSGLEVLWFS</sequence>
<dbReference type="Ensembl" id="ENSELUT00000088801.1">
    <property type="protein sequence ID" value="ENSELUP00000090699.1"/>
    <property type="gene ID" value="ENSELUG00000036441.1"/>
</dbReference>
<evidence type="ECO:0000256" key="3">
    <source>
        <dbReference type="ARBA" id="ARBA00022525"/>
    </source>
</evidence>
<evidence type="ECO:0000256" key="7">
    <source>
        <dbReference type="ARBA" id="ARBA00023180"/>
    </source>
</evidence>
<dbReference type="FunFam" id="2.10.90.10:FF:000007">
    <property type="entry name" value="Luteinizing hormone beta subunit"/>
    <property type="match status" value="1"/>
</dbReference>
<keyword evidence="6" id="KW-1015">Disulfide bond</keyword>
<keyword evidence="11" id="KW-1185">Reference proteome</keyword>
<dbReference type="PROSITE" id="PS00261">
    <property type="entry name" value="GLYCO_HORMONE_BETA_1"/>
    <property type="match status" value="1"/>
</dbReference>
<evidence type="ECO:0000256" key="1">
    <source>
        <dbReference type="ARBA" id="ARBA00004613"/>
    </source>
</evidence>
<evidence type="ECO:0000313" key="10">
    <source>
        <dbReference type="Ensembl" id="ENSELUP00000090699.1"/>
    </source>
</evidence>
<evidence type="ECO:0000313" key="11">
    <source>
        <dbReference type="Proteomes" id="UP000265140"/>
    </source>
</evidence>
<dbReference type="InterPro" id="IPR006208">
    <property type="entry name" value="Glyco_hormone_CN"/>
</dbReference>
<organism evidence="10 11">
    <name type="scientific">Esox lucius</name>
    <name type="common">Northern pike</name>
    <dbReference type="NCBI Taxonomy" id="8010"/>
    <lineage>
        <taxon>Eukaryota</taxon>
        <taxon>Metazoa</taxon>
        <taxon>Chordata</taxon>
        <taxon>Craniata</taxon>
        <taxon>Vertebrata</taxon>
        <taxon>Euteleostomi</taxon>
        <taxon>Actinopterygii</taxon>
        <taxon>Neopterygii</taxon>
        <taxon>Teleostei</taxon>
        <taxon>Protacanthopterygii</taxon>
        <taxon>Esociformes</taxon>
        <taxon>Esocidae</taxon>
        <taxon>Esox</taxon>
    </lineage>
</organism>
<reference evidence="10" key="2">
    <citation type="submission" date="2025-08" db="UniProtKB">
        <authorList>
            <consortium name="Ensembl"/>
        </authorList>
    </citation>
    <scope>IDENTIFICATION</scope>
</reference>
<comment type="similarity">
    <text evidence="2">Belongs to the glycoprotein hormones subunit beta family.</text>
</comment>
<name>A0AAY5KP95_ESOLU</name>
<feature type="chain" id="PRO_5044240195" description="Glycoprotein hormone subunit beta domain-containing protein" evidence="8">
    <location>
        <begin position="19"/>
        <end position="142"/>
    </location>
</feature>
<dbReference type="AlphaFoldDB" id="A0AAY5KP95"/>
<keyword evidence="4" id="KW-0372">Hormone</keyword>
<reference evidence="10" key="3">
    <citation type="submission" date="2025-09" db="UniProtKB">
        <authorList>
            <consortium name="Ensembl"/>
        </authorList>
    </citation>
    <scope>IDENTIFICATION</scope>
</reference>
<dbReference type="InterPro" id="IPR018245">
    <property type="entry name" value="Gonadotropin_bsu_CS"/>
</dbReference>
<dbReference type="Gene3D" id="2.10.90.10">
    <property type="entry name" value="Cystine-knot cytokines"/>
    <property type="match status" value="1"/>
</dbReference>
<feature type="signal peptide" evidence="8">
    <location>
        <begin position="1"/>
        <end position="18"/>
    </location>
</feature>
<dbReference type="Proteomes" id="UP000265140">
    <property type="component" value="Chromosome 12"/>
</dbReference>
<dbReference type="CDD" id="cd00069">
    <property type="entry name" value="GHB_like"/>
    <property type="match status" value="1"/>
</dbReference>
<dbReference type="GO" id="GO:0005737">
    <property type="term" value="C:cytoplasm"/>
    <property type="evidence" value="ECO:0007669"/>
    <property type="project" value="TreeGrafter"/>
</dbReference>
<dbReference type="GO" id="GO:0005179">
    <property type="term" value="F:hormone activity"/>
    <property type="evidence" value="ECO:0007669"/>
    <property type="project" value="UniProtKB-KW"/>
</dbReference>